<gene>
    <name evidence="1" type="ORF">N5I32_01775</name>
</gene>
<evidence type="ECO:0000313" key="1">
    <source>
        <dbReference type="EMBL" id="MCT8328236.1"/>
    </source>
</evidence>
<evidence type="ECO:0000313" key="2">
    <source>
        <dbReference type="Proteomes" id="UP001205601"/>
    </source>
</evidence>
<name>A0ABT2NH47_9RHOB</name>
<reference evidence="2" key="1">
    <citation type="submission" date="2023-07" db="EMBL/GenBank/DDBJ databases">
        <title>Defluviimonas sediminis sp. nov., isolated from mangrove sediment.</title>
        <authorList>
            <person name="Liu L."/>
            <person name="Li J."/>
            <person name="Huang Y."/>
            <person name="Pan J."/>
            <person name="Li M."/>
        </authorList>
    </citation>
    <scope>NUCLEOTIDE SEQUENCE [LARGE SCALE GENOMIC DNA]</scope>
    <source>
        <strain evidence="2">FT324</strain>
    </source>
</reference>
<dbReference type="RefSeq" id="WP_261493675.1">
    <property type="nucleotide sequence ID" value="NZ_JAOCQF010000001.1"/>
</dbReference>
<proteinExistence type="predicted"/>
<accession>A0ABT2NH47</accession>
<sequence>MASYFPDARLMDEADTGALVQALEECEADWVFVMRSDLLPYSTLPGARPDHLHAARRRPMRFLSRNSVTGEFSTERGPELWPRDVLLNTVSRAGAAPNVTLVPQAMAQWYVNASGASAFRHAHASITARLQTGAGTQEKRDLEIGASLGADAQHGYAWIAGACAALLGLPPENWEWVEDADAVGLAARDFARRVRLETPYEVHVLTPGECRIVRDLCFQMPPASVYDQAAALAEDGTKEGEHSARILRAAGDWLWLGQYPPD</sequence>
<comment type="caution">
    <text evidence="1">The sequence shown here is derived from an EMBL/GenBank/DDBJ whole genome shotgun (WGS) entry which is preliminary data.</text>
</comment>
<dbReference type="Proteomes" id="UP001205601">
    <property type="component" value="Unassembled WGS sequence"/>
</dbReference>
<protein>
    <submittedName>
        <fullName evidence="1">Uncharacterized protein</fullName>
    </submittedName>
</protein>
<keyword evidence="2" id="KW-1185">Reference proteome</keyword>
<dbReference type="EMBL" id="JAOCQF010000001">
    <property type="protein sequence ID" value="MCT8328236.1"/>
    <property type="molecule type" value="Genomic_DNA"/>
</dbReference>
<organism evidence="1 2">
    <name type="scientific">Albidovulum sediminis</name>
    <dbReference type="NCBI Taxonomy" id="3066345"/>
    <lineage>
        <taxon>Bacteria</taxon>
        <taxon>Pseudomonadati</taxon>
        <taxon>Pseudomonadota</taxon>
        <taxon>Alphaproteobacteria</taxon>
        <taxon>Rhodobacterales</taxon>
        <taxon>Paracoccaceae</taxon>
        <taxon>Albidovulum</taxon>
    </lineage>
</organism>